<sequence length="239" mass="26645">MPRLDQACQSYFPTRTKAQDAIKAGRVMVNGKVVTKPAYVVDEADQIDIEKKEVEYVSRAFEKLDAALHAFDIDLTGQTVLDIGASTGGFTQAALLAGARKVYALDVGHLQLDPGLDADERVVKMEGRNAKAIEANWFDDPIDFLCMDVSFISAKTVLAHVLPVLDVRHLVVLVKPQFECGPQALNKKGVLKNPKLRQRILEDMESFLRQYYKKVEQIDSPIKGRSGNLEALLYAKEKR</sequence>
<proteinExistence type="predicted"/>
<dbReference type="EMBL" id="SRYG01000002">
    <property type="protein sequence ID" value="TGY67013.1"/>
    <property type="molecule type" value="Genomic_DNA"/>
</dbReference>
<keyword evidence="2" id="KW-1185">Reference proteome</keyword>
<keyword evidence="1" id="KW-0808">Transferase</keyword>
<accession>A0AC61R9M2</accession>
<protein>
    <submittedName>
        <fullName evidence="1">TlyA family RNA methyltransferase</fullName>
    </submittedName>
</protein>
<evidence type="ECO:0000313" key="2">
    <source>
        <dbReference type="Proteomes" id="UP000308836"/>
    </source>
</evidence>
<organism evidence="1 2">
    <name type="scientific">Dubosiella muris</name>
    <dbReference type="NCBI Taxonomy" id="3038133"/>
    <lineage>
        <taxon>Bacteria</taxon>
        <taxon>Bacillati</taxon>
        <taxon>Bacillota</taxon>
        <taxon>Erysipelotrichia</taxon>
        <taxon>Erysipelotrichales</taxon>
        <taxon>Erysipelotrichaceae</taxon>
        <taxon>Dubosiella</taxon>
    </lineage>
</organism>
<comment type="caution">
    <text evidence="1">The sequence shown here is derived from an EMBL/GenBank/DDBJ whole genome shotgun (WGS) entry which is preliminary data.</text>
</comment>
<evidence type="ECO:0000313" key="1">
    <source>
        <dbReference type="EMBL" id="TGY67013.1"/>
    </source>
</evidence>
<gene>
    <name evidence="1" type="ORF">E5336_00955</name>
</gene>
<reference evidence="1" key="1">
    <citation type="submission" date="2019-04" db="EMBL/GenBank/DDBJ databases">
        <title>Microbes associate with the intestines of laboratory mice.</title>
        <authorList>
            <person name="Navarre W."/>
            <person name="Wong E."/>
            <person name="Huang K."/>
            <person name="Tropini C."/>
            <person name="Ng K."/>
            <person name="Yu B."/>
        </authorList>
    </citation>
    <scope>NUCLEOTIDE SEQUENCE</scope>
    <source>
        <strain evidence="1">NM09_H32</strain>
    </source>
</reference>
<name>A0AC61R9M2_9FIRM</name>
<keyword evidence="1" id="KW-0489">Methyltransferase</keyword>
<dbReference type="Proteomes" id="UP000308836">
    <property type="component" value="Unassembled WGS sequence"/>
</dbReference>